<evidence type="ECO:0000256" key="1">
    <source>
        <dbReference type="SAM" id="MobiDB-lite"/>
    </source>
</evidence>
<protein>
    <submittedName>
        <fullName evidence="2">Uncharacterized protein</fullName>
    </submittedName>
</protein>
<accession>J6F526</accession>
<gene>
    <name evidence="2" type="ORF">A1Q1_06657</name>
</gene>
<dbReference type="KEGG" id="tasa:A1Q1_06657"/>
<dbReference type="EMBL" id="ALBS01000034">
    <property type="protein sequence ID" value="EJT52119.1"/>
    <property type="molecule type" value="Genomic_DNA"/>
</dbReference>
<evidence type="ECO:0000313" key="2">
    <source>
        <dbReference type="EMBL" id="EJT52119.1"/>
    </source>
</evidence>
<dbReference type="VEuPathDB" id="FungiDB:A1Q1_06657"/>
<dbReference type="GeneID" id="25990169"/>
<proteinExistence type="predicted"/>
<organism evidence="2 3">
    <name type="scientific">Trichosporon asahii var. asahii (strain ATCC 90039 / CBS 2479 / JCM 2466 / KCTC 7840 / NBRC 103889/ NCYC 2677 / UAMH 7654)</name>
    <name type="common">Yeast</name>
    <dbReference type="NCBI Taxonomy" id="1186058"/>
    <lineage>
        <taxon>Eukaryota</taxon>
        <taxon>Fungi</taxon>
        <taxon>Dikarya</taxon>
        <taxon>Basidiomycota</taxon>
        <taxon>Agaricomycotina</taxon>
        <taxon>Tremellomycetes</taxon>
        <taxon>Trichosporonales</taxon>
        <taxon>Trichosporonaceae</taxon>
        <taxon>Trichosporon</taxon>
    </lineage>
</organism>
<sequence length="381" mass="41444">MAYPYDDSDPFAQPDAHFPPPPYGQIQGEPLPLFPYGYPPMVGGLITNPGGAATTEDAGSTGSGEAPSAPQPQPMHHLQEMFGMPPEESSEGPLAEVASVIQSWYGVNVTNFDPSQSQPEYASWGPSSSAANHSQQTRAAPAPPPLQQPHATPTERKDEAERDSDPLSYLNGLAKSDYAPFAHVPSEDTLSGAAAWRLTVDPFPFSSGLEGAAGLQLQPTQVSMSGMRPDVLAKHAKDVEELQSYLEELISLMTPFAFTPTNPAPPPPPPYLHTRIARFAALIRGKLEQLEASSQSSLDPGFLDLPPHKDGGMSQAEKDMEFIRRRRDVLNAKARRDAQVAYVRPAFFPQAQRILPLPRCRACGGNMRGDVCENCYRRRPY</sequence>
<feature type="compositionally biased region" description="Basic and acidic residues" evidence="1">
    <location>
        <begin position="153"/>
        <end position="165"/>
    </location>
</feature>
<reference evidence="2 3" key="1">
    <citation type="journal article" date="2012" name="Eukaryot. Cell">
        <title>Draft genome sequence of CBS 2479, the standard type strain of Trichosporon asahii.</title>
        <authorList>
            <person name="Yang R.Y."/>
            <person name="Li H.T."/>
            <person name="Zhu H."/>
            <person name="Zhou G.P."/>
            <person name="Wang M."/>
            <person name="Wang L."/>
        </authorList>
    </citation>
    <scope>NUCLEOTIDE SEQUENCE [LARGE SCALE GENOMIC DNA]</scope>
    <source>
        <strain evidence="3">ATCC 90039 / CBS 2479 / JCM 2466 / KCTC 7840 / NCYC 2677 / UAMH 7654</strain>
    </source>
</reference>
<feature type="region of interest" description="Disordered" evidence="1">
    <location>
        <begin position="1"/>
        <end position="30"/>
    </location>
</feature>
<dbReference type="Proteomes" id="UP000002748">
    <property type="component" value="Unassembled WGS sequence"/>
</dbReference>
<feature type="region of interest" description="Disordered" evidence="1">
    <location>
        <begin position="44"/>
        <end position="93"/>
    </location>
</feature>
<comment type="caution">
    <text evidence="2">The sequence shown here is derived from an EMBL/GenBank/DDBJ whole genome shotgun (WGS) entry which is preliminary data.</text>
</comment>
<dbReference type="RefSeq" id="XP_014183181.1">
    <property type="nucleotide sequence ID" value="XM_014327706.1"/>
</dbReference>
<evidence type="ECO:0000313" key="3">
    <source>
        <dbReference type="Proteomes" id="UP000002748"/>
    </source>
</evidence>
<dbReference type="HOGENOM" id="CLU_726009_0_0_1"/>
<dbReference type="AlphaFoldDB" id="J6F526"/>
<feature type="compositionally biased region" description="Polar residues" evidence="1">
    <location>
        <begin position="115"/>
        <end position="134"/>
    </location>
</feature>
<name>J6F526_TRIAS</name>
<feature type="region of interest" description="Disordered" evidence="1">
    <location>
        <begin position="115"/>
        <end position="169"/>
    </location>
</feature>